<organism evidence="1 2">
    <name type="scientific">Gracilimonas mengyeensis</name>
    <dbReference type="NCBI Taxonomy" id="1302730"/>
    <lineage>
        <taxon>Bacteria</taxon>
        <taxon>Pseudomonadati</taxon>
        <taxon>Balneolota</taxon>
        <taxon>Balneolia</taxon>
        <taxon>Balneolales</taxon>
        <taxon>Balneolaceae</taxon>
        <taxon>Gracilimonas</taxon>
    </lineage>
</organism>
<reference evidence="1 2" key="1">
    <citation type="submission" date="2017-05" db="EMBL/GenBank/DDBJ databases">
        <authorList>
            <person name="Varghese N."/>
            <person name="Submissions S."/>
        </authorList>
    </citation>
    <scope>NUCLEOTIDE SEQUENCE [LARGE SCALE GENOMIC DNA]</scope>
    <source>
        <strain evidence="1 2">DSM 21985</strain>
    </source>
</reference>
<proteinExistence type="predicted"/>
<gene>
    <name evidence="1" type="ORF">SAMN06265219_11166</name>
</gene>
<evidence type="ECO:0000313" key="1">
    <source>
        <dbReference type="EMBL" id="SMO80815.1"/>
    </source>
</evidence>
<evidence type="ECO:0008006" key="3">
    <source>
        <dbReference type="Google" id="ProtNLM"/>
    </source>
</evidence>
<keyword evidence="2" id="KW-1185">Reference proteome</keyword>
<dbReference type="EMBL" id="FXTP01000011">
    <property type="protein sequence ID" value="SMO80815.1"/>
    <property type="molecule type" value="Genomic_DNA"/>
</dbReference>
<dbReference type="SUPFAM" id="SSF48452">
    <property type="entry name" value="TPR-like"/>
    <property type="match status" value="1"/>
</dbReference>
<dbReference type="AlphaFoldDB" id="A0A521EA34"/>
<dbReference type="RefSeq" id="WP_142455061.1">
    <property type="nucleotide sequence ID" value="NZ_FXTP01000011.1"/>
</dbReference>
<sequence length="454" mass="50209">MQIIQTISKSLFERNDNMKYPNIIQKPVIRLLAGFLFVAAVSGGCNLLDVNNPNSLVEEDLENPAAAPALANGAEATLTNALGDLLAPYSTVTDELTWIGTRDGWLILNQGGTDDPINEFVDGAYTSISEARWTADNAIERLESFREDGTLPSRTPLVRSYLYGAITYLAVTDAFDNFVISDRQQAGNPLGEENLPQLISTAIDYLDRGIELADNGSEWETRLLAVRARAYYAQNLWAKVNPSVDTASPLVSSSDAVADAQEVINRVGPENDWRYEISVSPETPGNNLAFQVNERLELRIGPAFADPTSDGTRVDSVIVFDPIDNIQAPFLVNEINSFVEADQYANLPIISARELQLIIAEDALANNNTVAFTDAINNLRNLDNLSDYTGQVDELELLKHSRKVNLFLQGRRLADLYRFQEQSPEWTQSRVNEGEFFPITISEINSNPNVNFGD</sequence>
<dbReference type="InterPro" id="IPR011990">
    <property type="entry name" value="TPR-like_helical_dom_sf"/>
</dbReference>
<dbReference type="Proteomes" id="UP000317557">
    <property type="component" value="Unassembled WGS sequence"/>
</dbReference>
<protein>
    <recommendedName>
        <fullName evidence="3">SusD family protein</fullName>
    </recommendedName>
</protein>
<name>A0A521EA34_9BACT</name>
<evidence type="ECO:0000313" key="2">
    <source>
        <dbReference type="Proteomes" id="UP000317557"/>
    </source>
</evidence>
<dbReference type="Gene3D" id="1.25.40.390">
    <property type="match status" value="1"/>
</dbReference>
<dbReference type="OrthoDB" id="1522814at2"/>
<accession>A0A521EA34</accession>